<evidence type="ECO:0000313" key="9">
    <source>
        <dbReference type="Proteomes" id="UP000542214"/>
    </source>
</evidence>
<dbReference type="Proteomes" id="UP000471360">
    <property type="component" value="Unassembled WGS sequence"/>
</dbReference>
<reference evidence="6 11" key="3">
    <citation type="submission" date="2019-11" db="EMBL/GenBank/DDBJ databases">
        <authorList>
            <person name="Haines EK M."/>
        </authorList>
    </citation>
    <scope>NUCLEOTIDE SEQUENCE [LARGE SCALE GENOMIC DNA]</scope>
    <source>
        <strain evidence="6">KR2729</strain>
    </source>
</reference>
<gene>
    <name evidence="4" type="ORF">B6R15_002870</name>
    <name evidence="2" type="ORF">C0P57_004956</name>
    <name evidence="3" type="ORF">CTR35_004883</name>
    <name evidence="5" type="ORF">G3W53_26960</name>
    <name evidence="6" type="ORF">IDONEFKE_03653</name>
</gene>
<organism evidence="2 9">
    <name type="scientific">Escherichia coli</name>
    <dbReference type="NCBI Taxonomy" id="562"/>
    <lineage>
        <taxon>Bacteria</taxon>
        <taxon>Pseudomonadati</taxon>
        <taxon>Pseudomonadota</taxon>
        <taxon>Gammaproteobacteria</taxon>
        <taxon>Enterobacterales</taxon>
        <taxon>Enterobacteriaceae</taxon>
        <taxon>Escherichia</taxon>
    </lineage>
</organism>
<evidence type="ECO:0000313" key="3">
    <source>
        <dbReference type="EMBL" id="EFC3527607.1"/>
    </source>
</evidence>
<evidence type="ECO:0000313" key="8">
    <source>
        <dbReference type="Proteomes" id="UP000538406"/>
    </source>
</evidence>
<evidence type="ECO:0000313" key="7">
    <source>
        <dbReference type="Proteomes" id="UP000471360"/>
    </source>
</evidence>
<reference evidence="8 9" key="1">
    <citation type="submission" date="2018-08" db="EMBL/GenBank/DDBJ databases">
        <authorList>
            <consortium name="NARMS: The National Antimicrobial Resistance Monitoring System"/>
        </authorList>
    </citation>
    <scope>NUCLEOTIDE SEQUENCE [LARGE SCALE GENOMIC DNA]</scope>
    <source>
        <strain evidence="3 8">FSIS11705178</strain>
        <strain evidence="2 9">FSIS11706358</strain>
    </source>
</reference>
<evidence type="ECO:0000313" key="10">
    <source>
        <dbReference type="Proteomes" id="UP000587626"/>
    </source>
</evidence>
<dbReference type="EMBL" id="AASHPR010000097">
    <property type="protein sequence ID" value="EFC3527607.1"/>
    <property type="molecule type" value="Genomic_DNA"/>
</dbReference>
<dbReference type="Proteomes" id="UP000587626">
    <property type="component" value="Unassembled WGS sequence"/>
</dbReference>
<dbReference type="EMBL" id="CACRYR010000166">
    <property type="protein sequence ID" value="VZR32403.1"/>
    <property type="molecule type" value="Genomic_DNA"/>
</dbReference>
<dbReference type="Proteomes" id="UP000538406">
    <property type="component" value="Unassembled WGS sequence"/>
</dbReference>
<dbReference type="Gene3D" id="1.10.10.2910">
    <property type="match status" value="1"/>
</dbReference>
<evidence type="ECO:0000313" key="11">
    <source>
        <dbReference type="Proteomes" id="UP000629265"/>
    </source>
</evidence>
<proteinExistence type="predicted"/>
<dbReference type="EMBL" id="AATLXB010000032">
    <property type="protein sequence ID" value="EFM7861595.1"/>
    <property type="molecule type" value="Genomic_DNA"/>
</dbReference>
<name>A0A0H0JC17_ECOLX</name>
<evidence type="ECO:0000313" key="5">
    <source>
        <dbReference type="EMBL" id="NEN73614.1"/>
    </source>
</evidence>
<dbReference type="AlphaFoldDB" id="A0A0H0JC17"/>
<evidence type="ECO:0000313" key="4">
    <source>
        <dbReference type="EMBL" id="EFM7861595.1"/>
    </source>
</evidence>
<reference evidence="4 10" key="2">
    <citation type="submission" date="2018-08" db="EMBL/GenBank/DDBJ databases">
        <authorList>
            <consortium name="GenomeTrakr network: Whole genome sequencing for foodborne pathogen traceback"/>
        </authorList>
    </citation>
    <scope>NUCLEOTIDE SEQUENCE [LARGE SCALE GENOMIC DNA]</scope>
    <source>
        <strain evidence="4 10">NC_STEC194</strain>
    </source>
</reference>
<feature type="domain" description="IrrE N-terminal-like" evidence="1">
    <location>
        <begin position="84"/>
        <end position="138"/>
    </location>
</feature>
<dbReference type="EMBL" id="AASFZR010000150">
    <property type="protein sequence ID" value="EFB4535562.1"/>
    <property type="molecule type" value="Genomic_DNA"/>
</dbReference>
<protein>
    <submittedName>
        <fullName evidence="2">ImmA/IrrE family metallo-endopeptidase</fullName>
    </submittedName>
</protein>
<dbReference type="Proteomes" id="UP000629265">
    <property type="component" value="Unassembled WGS sequence"/>
</dbReference>
<evidence type="ECO:0000259" key="1">
    <source>
        <dbReference type="Pfam" id="PF06114"/>
    </source>
</evidence>
<comment type="caution">
    <text evidence="2">The sequence shown here is derived from an EMBL/GenBank/DDBJ whole genome shotgun (WGS) entry which is preliminary data.</text>
</comment>
<dbReference type="Proteomes" id="UP000542214">
    <property type="component" value="Unassembled WGS sequence"/>
</dbReference>
<dbReference type="Pfam" id="PF06114">
    <property type="entry name" value="Peptidase_M78"/>
    <property type="match status" value="1"/>
</dbReference>
<reference evidence="5 7" key="4">
    <citation type="submission" date="2020-02" db="EMBL/GenBank/DDBJ databases">
        <authorList>
            <person name="Subbiah M."/>
            <person name="Call D."/>
        </authorList>
    </citation>
    <scope>NUCLEOTIDE SEQUENCE [LARGE SCALE GENOMIC DNA]</scope>
    <source>
        <strain evidence="5 7">8375wB1</strain>
    </source>
</reference>
<sequence length="158" mass="18169">MYQMRGNRVSPMQEEEIAYRAINFCNAIGLTASKRKRKRYDMFFESLSIYGVTLDVRTDKEWEALTYDLTIGHCDPASLTITVPNKIYVNACLGEEHALAVIFHELGHLLLGHKAVLHFSVKEPTRIEDAEWQADTFADIVLETIGVRTQQMSFDFYM</sequence>
<evidence type="ECO:0000313" key="2">
    <source>
        <dbReference type="EMBL" id="EFB4535562.1"/>
    </source>
</evidence>
<dbReference type="EMBL" id="JAAGYP010000186">
    <property type="protein sequence ID" value="NEN73614.1"/>
    <property type="molecule type" value="Genomic_DNA"/>
</dbReference>
<evidence type="ECO:0000313" key="6">
    <source>
        <dbReference type="EMBL" id="VZR32403.1"/>
    </source>
</evidence>
<dbReference type="InterPro" id="IPR010359">
    <property type="entry name" value="IrrE_HExxH"/>
</dbReference>
<accession>A0A0H0JC17</accession>